<proteinExistence type="predicted"/>
<evidence type="ECO:0000313" key="2">
    <source>
        <dbReference type="Proteomes" id="UP000243459"/>
    </source>
</evidence>
<dbReference type="PANTHER" id="PTHR43813:SF1">
    <property type="entry name" value="ACYL-ACTIVATING ENZYME 16, CHLOROPLASTIC-RELATED"/>
    <property type="match status" value="1"/>
</dbReference>
<dbReference type="InterPro" id="IPR052987">
    <property type="entry name" value="Chloroplast_AMP-bd_Enzymes"/>
</dbReference>
<dbReference type="Proteomes" id="UP000243459">
    <property type="component" value="Chromosome 4"/>
</dbReference>
<keyword evidence="2" id="KW-1185">Reference proteome</keyword>
<accession>A0A5P1F5A0</accession>
<organism evidence="1 2">
    <name type="scientific">Asparagus officinalis</name>
    <name type="common">Garden asparagus</name>
    <dbReference type="NCBI Taxonomy" id="4686"/>
    <lineage>
        <taxon>Eukaryota</taxon>
        <taxon>Viridiplantae</taxon>
        <taxon>Streptophyta</taxon>
        <taxon>Embryophyta</taxon>
        <taxon>Tracheophyta</taxon>
        <taxon>Spermatophyta</taxon>
        <taxon>Magnoliopsida</taxon>
        <taxon>Liliopsida</taxon>
        <taxon>Asparagales</taxon>
        <taxon>Asparagaceae</taxon>
        <taxon>Asparagoideae</taxon>
        <taxon>Asparagus</taxon>
    </lineage>
</organism>
<dbReference type="AlphaFoldDB" id="A0A5P1F5A0"/>
<reference evidence="2" key="1">
    <citation type="journal article" date="2017" name="Nat. Commun.">
        <title>The asparagus genome sheds light on the origin and evolution of a young Y chromosome.</title>
        <authorList>
            <person name="Harkess A."/>
            <person name="Zhou J."/>
            <person name="Xu C."/>
            <person name="Bowers J.E."/>
            <person name="Van der Hulst R."/>
            <person name="Ayyampalayam S."/>
            <person name="Mercati F."/>
            <person name="Riccardi P."/>
            <person name="McKain M.R."/>
            <person name="Kakrana A."/>
            <person name="Tang H."/>
            <person name="Ray J."/>
            <person name="Groenendijk J."/>
            <person name="Arikit S."/>
            <person name="Mathioni S.M."/>
            <person name="Nakano M."/>
            <person name="Shan H."/>
            <person name="Telgmann-Rauber A."/>
            <person name="Kanno A."/>
            <person name="Yue Z."/>
            <person name="Chen H."/>
            <person name="Li W."/>
            <person name="Chen Y."/>
            <person name="Xu X."/>
            <person name="Zhang Y."/>
            <person name="Luo S."/>
            <person name="Chen H."/>
            <person name="Gao J."/>
            <person name="Mao Z."/>
            <person name="Pires J.C."/>
            <person name="Luo M."/>
            <person name="Kudrna D."/>
            <person name="Wing R.A."/>
            <person name="Meyers B.C."/>
            <person name="Yi K."/>
            <person name="Kong H."/>
            <person name="Lavrijsen P."/>
            <person name="Sunseri F."/>
            <person name="Falavigna A."/>
            <person name="Ye Y."/>
            <person name="Leebens-Mack J.H."/>
            <person name="Chen G."/>
        </authorList>
    </citation>
    <scope>NUCLEOTIDE SEQUENCE [LARGE SCALE GENOMIC DNA]</scope>
    <source>
        <strain evidence="2">cv. DH0086</strain>
    </source>
</reference>
<evidence type="ECO:0000313" key="1">
    <source>
        <dbReference type="EMBL" id="ONK73362.1"/>
    </source>
</evidence>
<dbReference type="EMBL" id="CM007384">
    <property type="protein sequence ID" value="ONK73362.1"/>
    <property type="molecule type" value="Genomic_DNA"/>
</dbReference>
<name>A0A5P1F5A0_ASPOF</name>
<dbReference type="PANTHER" id="PTHR43813">
    <property type="entry name" value="ACYL-ACTIVATING ENZYME 16, CHLOROPLASTIC-RELATED"/>
    <property type="match status" value="1"/>
</dbReference>
<gene>
    <name evidence="1" type="ORF">A4U43_C04F30440</name>
</gene>
<sequence>MSRWASDLRPRSFDLRCRLRCSYEARELSKRRRRKCSPILESAFLLNSDALPAITESRSVLDIWKLTAKKFGARVAVVDPYHDPPSELTYKKVMGFC</sequence>
<dbReference type="GO" id="GO:0008922">
    <property type="term" value="F:long-chain fatty acid [acyl-carrier-protein] ligase activity"/>
    <property type="evidence" value="ECO:0007669"/>
    <property type="project" value="TreeGrafter"/>
</dbReference>
<dbReference type="Gramene" id="ONK73362">
    <property type="protein sequence ID" value="ONK73362"/>
    <property type="gene ID" value="A4U43_C04F30440"/>
</dbReference>
<protein>
    <submittedName>
        <fullName evidence="1">Uncharacterized protein</fullName>
    </submittedName>
</protein>
<dbReference type="GO" id="GO:0009507">
    <property type="term" value="C:chloroplast"/>
    <property type="evidence" value="ECO:0007669"/>
    <property type="project" value="TreeGrafter"/>
</dbReference>
<dbReference type="GO" id="GO:0030497">
    <property type="term" value="P:fatty acid elongation"/>
    <property type="evidence" value="ECO:0007669"/>
    <property type="project" value="TreeGrafter"/>
</dbReference>